<keyword evidence="2" id="KW-1185">Reference proteome</keyword>
<comment type="caution">
    <text evidence="1">The sequence shown here is derived from an EMBL/GenBank/DDBJ whole genome shotgun (WGS) entry which is preliminary data.</text>
</comment>
<name>A0A9P4VP92_9PEZI</name>
<dbReference type="Proteomes" id="UP000799429">
    <property type="component" value="Unassembled WGS sequence"/>
</dbReference>
<proteinExistence type="predicted"/>
<dbReference type="OrthoDB" id="3792203at2759"/>
<evidence type="ECO:0000313" key="1">
    <source>
        <dbReference type="EMBL" id="KAF2840596.1"/>
    </source>
</evidence>
<gene>
    <name evidence="1" type="ORF">M501DRAFT_1001582</name>
</gene>
<sequence>MRLKAVHLLTEIFSPEDLYQFMILPELNHITVGQFRSLVSSNIAIDPIKTSPIRSLDLTNSIIPEPILGEILAHTGKLQELFCRVPGRMGSNPYSSISGLMNSLSPAGVTATLTPIRHSLRHLCLLGDNYRWVNHDGSRLDLRDFLSLQKVEVASSLMFDPSIPSDHREGVCRLLPPTIKSFTVRAYLCRKISPVNCI</sequence>
<evidence type="ECO:0000313" key="2">
    <source>
        <dbReference type="Proteomes" id="UP000799429"/>
    </source>
</evidence>
<dbReference type="EMBL" id="MU006092">
    <property type="protein sequence ID" value="KAF2840596.1"/>
    <property type="molecule type" value="Genomic_DNA"/>
</dbReference>
<accession>A0A9P4VP92</accession>
<protein>
    <submittedName>
        <fullName evidence="1">Uncharacterized protein</fullName>
    </submittedName>
</protein>
<dbReference type="AlphaFoldDB" id="A0A9P4VP92"/>
<reference evidence="1" key="1">
    <citation type="journal article" date="2020" name="Stud. Mycol.">
        <title>101 Dothideomycetes genomes: a test case for predicting lifestyles and emergence of pathogens.</title>
        <authorList>
            <person name="Haridas S."/>
            <person name="Albert R."/>
            <person name="Binder M."/>
            <person name="Bloem J."/>
            <person name="Labutti K."/>
            <person name="Salamov A."/>
            <person name="Andreopoulos B."/>
            <person name="Baker S."/>
            <person name="Barry K."/>
            <person name="Bills G."/>
            <person name="Bluhm B."/>
            <person name="Cannon C."/>
            <person name="Castanera R."/>
            <person name="Culley D."/>
            <person name="Daum C."/>
            <person name="Ezra D."/>
            <person name="Gonzalez J."/>
            <person name="Henrissat B."/>
            <person name="Kuo A."/>
            <person name="Liang C."/>
            <person name="Lipzen A."/>
            <person name="Lutzoni F."/>
            <person name="Magnuson J."/>
            <person name="Mondo S."/>
            <person name="Nolan M."/>
            <person name="Ohm R."/>
            <person name="Pangilinan J."/>
            <person name="Park H.-J."/>
            <person name="Ramirez L."/>
            <person name="Alfaro M."/>
            <person name="Sun H."/>
            <person name="Tritt A."/>
            <person name="Yoshinaga Y."/>
            <person name="Zwiers L.-H."/>
            <person name="Turgeon B."/>
            <person name="Goodwin S."/>
            <person name="Spatafora J."/>
            <person name="Crous P."/>
            <person name="Grigoriev I."/>
        </authorList>
    </citation>
    <scope>NUCLEOTIDE SEQUENCE</scope>
    <source>
        <strain evidence="1">CBS 101060</strain>
    </source>
</reference>
<organism evidence="1 2">
    <name type="scientific">Patellaria atrata CBS 101060</name>
    <dbReference type="NCBI Taxonomy" id="1346257"/>
    <lineage>
        <taxon>Eukaryota</taxon>
        <taxon>Fungi</taxon>
        <taxon>Dikarya</taxon>
        <taxon>Ascomycota</taxon>
        <taxon>Pezizomycotina</taxon>
        <taxon>Dothideomycetes</taxon>
        <taxon>Dothideomycetes incertae sedis</taxon>
        <taxon>Patellariales</taxon>
        <taxon>Patellariaceae</taxon>
        <taxon>Patellaria</taxon>
    </lineage>
</organism>